<keyword evidence="4" id="KW-1185">Reference proteome</keyword>
<feature type="chain" id="PRO_5009098562" evidence="2">
    <location>
        <begin position="25"/>
        <end position="86"/>
    </location>
</feature>
<evidence type="ECO:0000256" key="2">
    <source>
        <dbReference type="SAM" id="SignalP"/>
    </source>
</evidence>
<evidence type="ECO:0000313" key="3">
    <source>
        <dbReference type="EMBL" id="AOM77749.1"/>
    </source>
</evidence>
<organism evidence="3 4">
    <name type="scientific">Pedobacter steynii</name>
    <dbReference type="NCBI Taxonomy" id="430522"/>
    <lineage>
        <taxon>Bacteria</taxon>
        <taxon>Pseudomonadati</taxon>
        <taxon>Bacteroidota</taxon>
        <taxon>Sphingobacteriia</taxon>
        <taxon>Sphingobacteriales</taxon>
        <taxon>Sphingobacteriaceae</taxon>
        <taxon>Pedobacter</taxon>
    </lineage>
</organism>
<keyword evidence="2" id="KW-0732">Signal</keyword>
<dbReference type="EMBL" id="CP017141">
    <property type="protein sequence ID" value="AOM77749.1"/>
    <property type="molecule type" value="Genomic_DNA"/>
</dbReference>
<dbReference type="Proteomes" id="UP000094313">
    <property type="component" value="Chromosome"/>
</dbReference>
<name>A0A1D7QGP0_9SPHI</name>
<keyword evidence="1" id="KW-1133">Transmembrane helix</keyword>
<dbReference type="RefSeq" id="WP_069379437.1">
    <property type="nucleotide sequence ID" value="NZ_CP017141.1"/>
</dbReference>
<feature type="signal peptide" evidence="2">
    <location>
        <begin position="1"/>
        <end position="24"/>
    </location>
</feature>
<gene>
    <name evidence="3" type="ORF">BFS30_11545</name>
</gene>
<proteinExistence type="predicted"/>
<evidence type="ECO:0000256" key="1">
    <source>
        <dbReference type="SAM" id="Phobius"/>
    </source>
</evidence>
<keyword evidence="1" id="KW-0472">Membrane</keyword>
<feature type="transmembrane region" description="Helical" evidence="1">
    <location>
        <begin position="50"/>
        <end position="71"/>
    </location>
</feature>
<sequence length="86" mass="9541">MKKIAYVFLFMVLLLSSNMPSASAQCAMCTVSAEQSVKNGNTQGKGLNTGIIYLLAIPYLLITGMGILWYVKYRKKTPEQVFNISE</sequence>
<dbReference type="OrthoDB" id="678747at2"/>
<keyword evidence="1" id="KW-0812">Transmembrane</keyword>
<accession>A0A1D7QGP0</accession>
<protein>
    <submittedName>
        <fullName evidence="3">Uncharacterized protein</fullName>
    </submittedName>
</protein>
<dbReference type="KEGG" id="psty:BFS30_11545"/>
<reference evidence="3 4" key="1">
    <citation type="submission" date="2016-08" db="EMBL/GenBank/DDBJ databases">
        <authorList>
            <person name="Seilhamer J.J."/>
        </authorList>
    </citation>
    <scope>NUCLEOTIDE SEQUENCE [LARGE SCALE GENOMIC DNA]</scope>
    <source>
        <strain evidence="3 4">DX4</strain>
    </source>
</reference>
<evidence type="ECO:0000313" key="4">
    <source>
        <dbReference type="Proteomes" id="UP000094313"/>
    </source>
</evidence>
<dbReference type="AlphaFoldDB" id="A0A1D7QGP0"/>